<gene>
    <name evidence="1" type="ORF">DRF62_04010</name>
</gene>
<proteinExistence type="predicted"/>
<comment type="caution">
    <text evidence="1">The sequence shown here is derived from an EMBL/GenBank/DDBJ whole genome shotgun (WGS) entry which is preliminary data.</text>
</comment>
<dbReference type="EMBL" id="QNVS01000007">
    <property type="protein sequence ID" value="REC56239.1"/>
    <property type="molecule type" value="Genomic_DNA"/>
</dbReference>
<evidence type="ECO:0000313" key="2">
    <source>
        <dbReference type="Proteomes" id="UP000256512"/>
    </source>
</evidence>
<protein>
    <submittedName>
        <fullName evidence="1">Uncharacterized protein</fullName>
    </submittedName>
</protein>
<accession>A0A3D9BRT7</accession>
<organism evidence="1 2">
    <name type="scientific">Chryseobacterium piscium</name>
    <dbReference type="NCBI Taxonomy" id="333702"/>
    <lineage>
        <taxon>Bacteria</taxon>
        <taxon>Pseudomonadati</taxon>
        <taxon>Bacteroidota</taxon>
        <taxon>Flavobacteriia</taxon>
        <taxon>Flavobacteriales</taxon>
        <taxon>Weeksellaceae</taxon>
        <taxon>Chryseobacterium group</taxon>
        <taxon>Chryseobacterium</taxon>
    </lineage>
</organism>
<reference evidence="1 2" key="1">
    <citation type="journal article" date="2006" name="Int. J. Syst. Evol. Microbiol.">
        <title>Chryseobacterium piscium sp. nov., isolated from fish of the South Atlantic Ocean off South Africa.</title>
        <authorList>
            <person name="de Beer H."/>
            <person name="Hugo C.J."/>
            <person name="Jooste P.J."/>
            <person name="Vancanneyt M."/>
            <person name="Coenye T."/>
            <person name="Vandamme P."/>
        </authorList>
    </citation>
    <scope>NUCLEOTIDE SEQUENCE [LARGE SCALE GENOMIC DNA]</scope>
    <source>
        <strain evidence="1 2">CCUG 51923</strain>
    </source>
</reference>
<dbReference type="AlphaFoldDB" id="A0A3D9BRT7"/>
<keyword evidence="2" id="KW-1185">Reference proteome</keyword>
<dbReference type="RefSeq" id="WP_115949184.1">
    <property type="nucleotide sequence ID" value="NZ_QNVS01000007.1"/>
</dbReference>
<dbReference type="Proteomes" id="UP000256512">
    <property type="component" value="Unassembled WGS sequence"/>
</dbReference>
<name>A0A3D9BRT7_9FLAO</name>
<dbReference type="Gene3D" id="6.10.300.30">
    <property type="match status" value="1"/>
</dbReference>
<sequence>MLRELRKKIIKKKDNKSLEDFLGKESRKYYVETHYKNNFLYKYLYFLRTKGADLNAFFDNEITEDKKP</sequence>
<evidence type="ECO:0000313" key="1">
    <source>
        <dbReference type="EMBL" id="REC56239.1"/>
    </source>
</evidence>